<dbReference type="Proteomes" id="UP000198964">
    <property type="component" value="Unassembled WGS sequence"/>
</dbReference>
<organism evidence="1 2">
    <name type="scientific">Sunxiuqinia elliptica</name>
    <dbReference type="NCBI Taxonomy" id="655355"/>
    <lineage>
        <taxon>Bacteria</taxon>
        <taxon>Pseudomonadati</taxon>
        <taxon>Bacteroidota</taxon>
        <taxon>Bacteroidia</taxon>
        <taxon>Marinilabiliales</taxon>
        <taxon>Prolixibacteraceae</taxon>
        <taxon>Sunxiuqinia</taxon>
    </lineage>
</organism>
<evidence type="ECO:0000313" key="1">
    <source>
        <dbReference type="EMBL" id="SFF23238.1"/>
    </source>
</evidence>
<dbReference type="EMBL" id="FONW01000003">
    <property type="protein sequence ID" value="SFF23238.1"/>
    <property type="molecule type" value="Genomic_DNA"/>
</dbReference>
<accession>A0A1I2H127</accession>
<protein>
    <submittedName>
        <fullName evidence="1">Uncharacterized protein</fullName>
    </submittedName>
</protein>
<name>A0A1I2H127_9BACT</name>
<reference evidence="1 2" key="1">
    <citation type="submission" date="2016-10" db="EMBL/GenBank/DDBJ databases">
        <authorList>
            <person name="de Groot N.N."/>
        </authorList>
    </citation>
    <scope>NUCLEOTIDE SEQUENCE [LARGE SCALE GENOMIC DNA]</scope>
    <source>
        <strain evidence="1 2">CGMCC 1.9156</strain>
    </source>
</reference>
<dbReference type="RefSeq" id="WP_093919632.1">
    <property type="nucleotide sequence ID" value="NZ_FONW01000003.1"/>
</dbReference>
<evidence type="ECO:0000313" key="2">
    <source>
        <dbReference type="Proteomes" id="UP000198964"/>
    </source>
</evidence>
<keyword evidence="2" id="KW-1185">Reference proteome</keyword>
<proteinExistence type="predicted"/>
<gene>
    <name evidence="1" type="ORF">SAMN05216283_103212</name>
</gene>
<dbReference type="AlphaFoldDB" id="A0A1I2H127"/>
<sequence length="229" mass="26930">MSTNFNFSFGTLTQRADRIDSLLQRDSAEFEHMGYDDSYRNRLKADVEVFRQLPSDDYWLGQQMLKTEDKKRFQQSLEDQLINLRFRAKMALGEQSVEYRALRFGKIQTMKEQDLIIFANHVSTTCREMLEKLAQRNITESMLEDLDVTTQQLDDAIDEQKKMISTREAKSFEREEKANAIYTQIAEICEVGKKIWEEKNEAYYNDYVIYGSKEAVTEEEETQAEESAE</sequence>
<dbReference type="STRING" id="655355.SAMN05216283_103212"/>